<dbReference type="RefSeq" id="WP_150450102.1">
    <property type="nucleotide sequence ID" value="NZ_VYSA01000004.1"/>
</dbReference>
<proteinExistence type="predicted"/>
<dbReference type="Proteomes" id="UP000325827">
    <property type="component" value="Unassembled WGS sequence"/>
</dbReference>
<evidence type="ECO:0000313" key="2">
    <source>
        <dbReference type="EMBL" id="KAA9105960.1"/>
    </source>
</evidence>
<dbReference type="AlphaFoldDB" id="A0A5J5IXD4"/>
<name>A0A5J5IXD4_9MICO</name>
<evidence type="ECO:0000313" key="3">
    <source>
        <dbReference type="Proteomes" id="UP000325827"/>
    </source>
</evidence>
<feature type="region of interest" description="Disordered" evidence="1">
    <location>
        <begin position="58"/>
        <end position="135"/>
    </location>
</feature>
<sequence length="275" mass="30164">MDVARNAAGDLVTLEQVRGLAVIPDLWCPGELPDGEECSAEVWTTALHSTKKAAAFAAHHGEGCDESSQRSKDRPGDAGHQHQQGARPVRWRMRLGVAEPSTGPDGRRRPNPDRPGQLTRRHRTEPTQQEADSADQRSFSTLLVNLVYGTMPAGLELVLGGQDPVPANSVIVHARDASIAARLNTDVIIWGSVAGYTRTRWDGLMIRLTDAADQVAILVDKKNLARLNITDAGALLGRHVIAFGRYTLPEESKRPHVRTLHATLAFNPRVIRRRR</sequence>
<gene>
    <name evidence="2" type="ORF">F6B43_16505</name>
</gene>
<keyword evidence="3" id="KW-1185">Reference proteome</keyword>
<dbReference type="EMBL" id="VYSA01000004">
    <property type="protein sequence ID" value="KAA9105960.1"/>
    <property type="molecule type" value="Genomic_DNA"/>
</dbReference>
<evidence type="ECO:0000256" key="1">
    <source>
        <dbReference type="SAM" id="MobiDB-lite"/>
    </source>
</evidence>
<organism evidence="2 3">
    <name type="scientific">Microbacterium rhizomatis</name>
    <dbReference type="NCBI Taxonomy" id="1631477"/>
    <lineage>
        <taxon>Bacteria</taxon>
        <taxon>Bacillati</taxon>
        <taxon>Actinomycetota</taxon>
        <taxon>Actinomycetes</taxon>
        <taxon>Micrococcales</taxon>
        <taxon>Microbacteriaceae</taxon>
        <taxon>Microbacterium</taxon>
    </lineage>
</organism>
<comment type="caution">
    <text evidence="2">The sequence shown here is derived from an EMBL/GenBank/DDBJ whole genome shotgun (WGS) entry which is preliminary data.</text>
</comment>
<protein>
    <submittedName>
        <fullName evidence="2">Uncharacterized protein</fullName>
    </submittedName>
</protein>
<reference evidence="3" key="1">
    <citation type="submission" date="2019-09" db="EMBL/GenBank/DDBJ databases">
        <title>Mumia zhuanghuii sp. nov. isolated from the intestinal contents of plateau pika (Ochotona curzoniae) in the Qinghai-Tibet plateau of China.</title>
        <authorList>
            <person name="Tian Z."/>
        </authorList>
    </citation>
    <scope>NUCLEOTIDE SEQUENCE [LARGE SCALE GENOMIC DNA]</scope>
    <source>
        <strain evidence="3">JCM 30598</strain>
    </source>
</reference>
<feature type="compositionally biased region" description="Basic and acidic residues" evidence="1">
    <location>
        <begin position="59"/>
        <end position="80"/>
    </location>
</feature>
<dbReference type="OrthoDB" id="5104513at2"/>
<accession>A0A5J5IXD4</accession>
<feature type="compositionally biased region" description="Polar residues" evidence="1">
    <location>
        <begin position="126"/>
        <end position="135"/>
    </location>
</feature>